<comment type="caution">
    <text evidence="2">The sequence shown here is derived from an EMBL/GenBank/DDBJ whole genome shotgun (WGS) entry which is preliminary data.</text>
</comment>
<dbReference type="AlphaFoldDB" id="A0AA44UQX4"/>
<gene>
    <name evidence="2" type="ORF">ATL51_3304</name>
</gene>
<dbReference type="Proteomes" id="UP000232453">
    <property type="component" value="Unassembled WGS sequence"/>
</dbReference>
<protein>
    <submittedName>
        <fullName evidence="2">Uncharacterized protein</fullName>
    </submittedName>
</protein>
<feature type="region of interest" description="Disordered" evidence="1">
    <location>
        <begin position="53"/>
        <end position="82"/>
    </location>
</feature>
<dbReference type="RefSeq" id="WP_157818391.1">
    <property type="nucleotide sequence ID" value="NZ_PHUJ01000003.1"/>
</dbReference>
<feature type="region of interest" description="Disordered" evidence="1">
    <location>
        <begin position="1"/>
        <end position="33"/>
    </location>
</feature>
<sequence length="82" mass="8639">MASGTISGGRASSIVTTTCPEAPSGPASGDACATTRCPERVRSRVRGSCTRCPYRDDDTRRRPATLNRRVDPEGVFGGPVRA</sequence>
<name>A0AA44UQX4_PSEA5</name>
<evidence type="ECO:0000313" key="2">
    <source>
        <dbReference type="EMBL" id="PKB31610.1"/>
    </source>
</evidence>
<dbReference type="EMBL" id="PHUJ01000003">
    <property type="protein sequence ID" value="PKB31610.1"/>
    <property type="molecule type" value="Genomic_DNA"/>
</dbReference>
<accession>A0AA44UQX4</accession>
<proteinExistence type="predicted"/>
<evidence type="ECO:0000256" key="1">
    <source>
        <dbReference type="SAM" id="MobiDB-lite"/>
    </source>
</evidence>
<organism evidence="2 3">
    <name type="scientific">Pseudonocardia alni</name>
    <name type="common">Amycolata alni</name>
    <dbReference type="NCBI Taxonomy" id="33907"/>
    <lineage>
        <taxon>Bacteria</taxon>
        <taxon>Bacillati</taxon>
        <taxon>Actinomycetota</taxon>
        <taxon>Actinomycetes</taxon>
        <taxon>Pseudonocardiales</taxon>
        <taxon>Pseudonocardiaceae</taxon>
        <taxon>Pseudonocardia</taxon>
    </lineage>
</organism>
<reference evidence="2 3" key="1">
    <citation type="submission" date="2017-11" db="EMBL/GenBank/DDBJ databases">
        <title>Sequencing the genomes of 1000 actinobacteria strains.</title>
        <authorList>
            <person name="Klenk H.-P."/>
        </authorList>
    </citation>
    <scope>NUCLEOTIDE SEQUENCE [LARGE SCALE GENOMIC DNA]</scope>
    <source>
        <strain evidence="2 3">DSM 44104</strain>
    </source>
</reference>
<evidence type="ECO:0000313" key="3">
    <source>
        <dbReference type="Proteomes" id="UP000232453"/>
    </source>
</evidence>